<reference evidence="7 8" key="1">
    <citation type="submission" date="2024-06" db="EMBL/GenBank/DDBJ databases">
        <title>Genomic Encyclopedia of Type Strains, Phase IV (KMG-IV): sequencing the most valuable type-strain genomes for metagenomic binning, comparative biology and taxonomic classification.</title>
        <authorList>
            <person name="Goeker M."/>
        </authorList>
    </citation>
    <scope>NUCLEOTIDE SEQUENCE [LARGE SCALE GENOMIC DNA]</scope>
    <source>
        <strain evidence="7 8">DSM 29780</strain>
    </source>
</reference>
<dbReference type="Pfam" id="PF13416">
    <property type="entry name" value="SBP_bac_8"/>
    <property type="match status" value="1"/>
</dbReference>
<dbReference type="Gene3D" id="3.40.190.10">
    <property type="entry name" value="Periplasmic binding protein-like II"/>
    <property type="match status" value="2"/>
</dbReference>
<dbReference type="PANTHER" id="PTHR30222:SF12">
    <property type="entry name" value="NORSPERMIDINE SENSOR"/>
    <property type="match status" value="1"/>
</dbReference>
<evidence type="ECO:0000256" key="2">
    <source>
        <dbReference type="ARBA" id="ARBA00022448"/>
    </source>
</evidence>
<dbReference type="CDD" id="cd13659">
    <property type="entry name" value="PBP2_PotF"/>
    <property type="match status" value="1"/>
</dbReference>
<comment type="similarity">
    <text evidence="5">Belongs to the bacterial solute-binding protein PotD/PotF family.</text>
</comment>
<evidence type="ECO:0000256" key="5">
    <source>
        <dbReference type="PIRNR" id="PIRNR019574"/>
    </source>
</evidence>
<evidence type="ECO:0000256" key="6">
    <source>
        <dbReference type="SAM" id="SignalP"/>
    </source>
</evidence>
<keyword evidence="8" id="KW-1185">Reference proteome</keyword>
<comment type="caution">
    <text evidence="7">The sequence shown here is derived from an EMBL/GenBank/DDBJ whole genome shotgun (WGS) entry which is preliminary data.</text>
</comment>
<comment type="function">
    <text evidence="5">Required for the activity of the bacterial periplasmic transport system of putrescine.</text>
</comment>
<evidence type="ECO:0000256" key="1">
    <source>
        <dbReference type="ARBA" id="ARBA00004418"/>
    </source>
</evidence>
<keyword evidence="4 5" id="KW-0574">Periplasm</keyword>
<dbReference type="EMBL" id="JBEPMB010000002">
    <property type="protein sequence ID" value="MET3613962.1"/>
    <property type="molecule type" value="Genomic_DNA"/>
</dbReference>
<sequence>MKSVLKHIALAAAMTTALATGALAEDKVVNIYNWSDYIDPTILEDFTKETGIKVVYDTFDTNELLETKLLAGGTGYDVVVPTANFLARQIQAGVFLKLDKSKLPNIANMWDMINERVAKYDPGNQYAIDYMWGTNGIGYNKDKVKAILGSEDKPGLEAIFDPKVAAKFKDCGINVLDSPQDVLPAALNYLGLKPDSHDQKDLEKAAALLEAARPNIRKFHSSEYINGLANGDICIAFGYSGDMLQAASRAEAAKNGVHIGYSIPKQGAQMWFDMMAVPADAPHKDAAYAFLNYMMKPEVIAKASNFVFYANGNKASQQFVDKSILEDKDIYPDEALMKKLFIVTPLDPKTQRVETRLWTKVVTGQ</sequence>
<protein>
    <recommendedName>
        <fullName evidence="5">Putrescine-binding periplasmic protein</fullName>
    </recommendedName>
</protein>
<feature type="chain" id="PRO_5045335407" description="Putrescine-binding periplasmic protein" evidence="6">
    <location>
        <begin position="25"/>
        <end position="365"/>
    </location>
</feature>
<keyword evidence="3 6" id="KW-0732">Signal</keyword>
<dbReference type="RefSeq" id="WP_354556453.1">
    <property type="nucleotide sequence ID" value="NZ_JBEPMB010000002.1"/>
</dbReference>
<evidence type="ECO:0000256" key="3">
    <source>
        <dbReference type="ARBA" id="ARBA00022729"/>
    </source>
</evidence>
<dbReference type="InterPro" id="IPR006059">
    <property type="entry name" value="SBP"/>
</dbReference>
<evidence type="ECO:0000313" key="8">
    <source>
        <dbReference type="Proteomes" id="UP001549047"/>
    </source>
</evidence>
<evidence type="ECO:0000256" key="4">
    <source>
        <dbReference type="ARBA" id="ARBA00022764"/>
    </source>
</evidence>
<dbReference type="Proteomes" id="UP001549047">
    <property type="component" value="Unassembled WGS sequence"/>
</dbReference>
<feature type="signal peptide" evidence="6">
    <location>
        <begin position="1"/>
        <end position="24"/>
    </location>
</feature>
<dbReference type="PANTHER" id="PTHR30222">
    <property type="entry name" value="SPERMIDINE/PUTRESCINE-BINDING PERIPLASMIC PROTEIN"/>
    <property type="match status" value="1"/>
</dbReference>
<accession>A0ABV2IZN7</accession>
<organism evidence="7 8">
    <name type="scientific">Rhizobium aquaticum</name>
    <dbReference type="NCBI Taxonomy" id="1549636"/>
    <lineage>
        <taxon>Bacteria</taxon>
        <taxon>Pseudomonadati</taxon>
        <taxon>Pseudomonadota</taxon>
        <taxon>Alphaproteobacteria</taxon>
        <taxon>Hyphomicrobiales</taxon>
        <taxon>Rhizobiaceae</taxon>
        <taxon>Rhizobium/Agrobacterium group</taxon>
        <taxon>Rhizobium</taxon>
    </lineage>
</organism>
<dbReference type="SUPFAM" id="SSF53850">
    <property type="entry name" value="Periplasmic binding protein-like II"/>
    <property type="match status" value="1"/>
</dbReference>
<proteinExistence type="inferred from homology"/>
<comment type="subcellular location">
    <subcellularLocation>
        <location evidence="1 5">Periplasm</location>
    </subcellularLocation>
</comment>
<name>A0ABV2IZN7_9HYPH</name>
<evidence type="ECO:0000313" key="7">
    <source>
        <dbReference type="EMBL" id="MET3613962.1"/>
    </source>
</evidence>
<dbReference type="PRINTS" id="PR00909">
    <property type="entry name" value="SPERMDNBNDNG"/>
</dbReference>
<gene>
    <name evidence="7" type="ORF">ABID16_002291</name>
</gene>
<keyword evidence="2 5" id="KW-0813">Transport</keyword>
<dbReference type="PIRSF" id="PIRSF019574">
    <property type="entry name" value="Periplasmic_polyamine_BP"/>
    <property type="match status" value="1"/>
</dbReference>
<dbReference type="InterPro" id="IPR001188">
    <property type="entry name" value="Sperm_putr-bd"/>
</dbReference>